<feature type="domain" description="FAD-binding" evidence="2">
    <location>
        <begin position="13"/>
        <end position="356"/>
    </location>
</feature>
<dbReference type="Gene3D" id="3.40.30.120">
    <property type="match status" value="1"/>
</dbReference>
<dbReference type="InterPro" id="IPR050631">
    <property type="entry name" value="PheA/TfdB_FAD_monoxygenase"/>
</dbReference>
<dbReference type="InterPro" id="IPR036188">
    <property type="entry name" value="FAD/NAD-bd_sf"/>
</dbReference>
<dbReference type="GO" id="GO:0004497">
    <property type="term" value="F:monooxygenase activity"/>
    <property type="evidence" value="ECO:0007669"/>
    <property type="project" value="UniProtKB-KW"/>
</dbReference>
<dbReference type="Pfam" id="PF01494">
    <property type="entry name" value="FAD_binding_3"/>
    <property type="match status" value="1"/>
</dbReference>
<proteinExistence type="predicted"/>
<protein>
    <submittedName>
        <fullName evidence="3">FAD-dependent monooxygenase</fullName>
    </submittedName>
</protein>
<accession>A0ABU4B7D6</accession>
<reference evidence="3 4" key="1">
    <citation type="submission" date="2023-10" db="EMBL/GenBank/DDBJ databases">
        <title>Development of a sustainable strategy for remediation of hydrocarbon-contaminated territories based on the waste exchange concept.</title>
        <authorList>
            <person name="Krivoruchko A."/>
        </authorList>
    </citation>
    <scope>NUCLEOTIDE SEQUENCE [LARGE SCALE GENOMIC DNA]</scope>
    <source>
        <strain evidence="3 4">IEGM 1323</strain>
    </source>
</reference>
<dbReference type="PANTHER" id="PTHR43476:SF3">
    <property type="entry name" value="FAD-BINDING MONOOXYGENASE"/>
    <property type="match status" value="1"/>
</dbReference>
<sequence>MISSNTVGSPAHDVDVIVIGLGPTGATAANLLGQRGIRAVVVERDISIYPRQRAIASDEDAHRVWQGLGLFDDMLATMSADVRVHFKNGDRTFLSMTSSESHGQGVPGMCYYHQPELERVLRQGIERYPTVTLMPGYDAVDLAQDEESVTVTLRPADGGPDRKITGRYLIACDGGSSSIRKLLGIALPGKHIEEPWFDIQLRAWYDLPVDAPLDFTFISDPRRPGVDCPCPMGYHRVEFRVNKGETVEQLQTEEGLRGLLAERGIDYDQVEIYRSWGYTFHIRQAEQWSKGRAFLAGDAAHIMPPFAGQGVSSGVRDVANLCWKLDAVLNAHADPSLLDTYEPERRPNVTKLTAFSLRIGKLVMLGNPTAVRLRDNVIRAAMLVPGLGPVITKNGLKPRYELGTKGGFFARTTRRRSPRGTFICQPWVVGSDLAPVRLDTVLNNNWTWIGFPSAPIPRALAEAGVHEVKLEYSSAIATHTVAPGHYVDSEGDVERQMRTSRAQGFLVRPDRFIYCSDRDITADDYARVASVVAGARLANYA</sequence>
<dbReference type="PANTHER" id="PTHR43476">
    <property type="entry name" value="3-(3-HYDROXY-PHENYL)PROPIONATE/3-HYDROXYCINNAMIC ACID HYDROXYLASE"/>
    <property type="match status" value="1"/>
</dbReference>
<gene>
    <name evidence="3" type="ORF">R3P96_01990</name>
</gene>
<dbReference type="SUPFAM" id="SSF51905">
    <property type="entry name" value="FAD/NAD(P)-binding domain"/>
    <property type="match status" value="1"/>
</dbReference>
<keyword evidence="1" id="KW-0560">Oxidoreductase</keyword>
<dbReference type="Gene3D" id="3.30.70.2450">
    <property type="match status" value="1"/>
</dbReference>
<comment type="caution">
    <text evidence="3">The sequence shown here is derived from an EMBL/GenBank/DDBJ whole genome shotgun (WGS) entry which is preliminary data.</text>
</comment>
<dbReference type="PRINTS" id="PR00420">
    <property type="entry name" value="RNGMNOXGNASE"/>
</dbReference>
<keyword evidence="3" id="KW-0503">Monooxygenase</keyword>
<dbReference type="RefSeq" id="WP_317562978.1">
    <property type="nucleotide sequence ID" value="NZ_JAWLJX010000001.1"/>
</dbReference>
<evidence type="ECO:0000259" key="2">
    <source>
        <dbReference type="Pfam" id="PF01494"/>
    </source>
</evidence>
<keyword evidence="4" id="KW-1185">Reference proteome</keyword>
<evidence type="ECO:0000256" key="1">
    <source>
        <dbReference type="ARBA" id="ARBA00023002"/>
    </source>
</evidence>
<evidence type="ECO:0000313" key="4">
    <source>
        <dbReference type="Proteomes" id="UP001185755"/>
    </source>
</evidence>
<organism evidence="3 4">
    <name type="scientific">Rhodococcoides yunnanense</name>
    <dbReference type="NCBI Taxonomy" id="278209"/>
    <lineage>
        <taxon>Bacteria</taxon>
        <taxon>Bacillati</taxon>
        <taxon>Actinomycetota</taxon>
        <taxon>Actinomycetes</taxon>
        <taxon>Mycobacteriales</taxon>
        <taxon>Nocardiaceae</taxon>
        <taxon>Rhodococcoides</taxon>
    </lineage>
</organism>
<dbReference type="InterPro" id="IPR002938">
    <property type="entry name" value="FAD-bd"/>
</dbReference>
<dbReference type="Gene3D" id="3.50.50.60">
    <property type="entry name" value="FAD/NAD(P)-binding domain"/>
    <property type="match status" value="1"/>
</dbReference>
<dbReference type="EMBL" id="JAWLJX010000001">
    <property type="protein sequence ID" value="MDV6260101.1"/>
    <property type="molecule type" value="Genomic_DNA"/>
</dbReference>
<dbReference type="Proteomes" id="UP001185755">
    <property type="component" value="Unassembled WGS sequence"/>
</dbReference>
<evidence type="ECO:0000313" key="3">
    <source>
        <dbReference type="EMBL" id="MDV6260101.1"/>
    </source>
</evidence>
<name>A0ABU4B7D6_9NOCA</name>